<evidence type="ECO:0000259" key="8">
    <source>
        <dbReference type="PROSITE" id="PS50202"/>
    </source>
</evidence>
<dbReference type="OrthoDB" id="264603at2759"/>
<proteinExistence type="inferred from homology"/>
<evidence type="ECO:0000256" key="7">
    <source>
        <dbReference type="SAM" id="Phobius"/>
    </source>
</evidence>
<dbReference type="PROSITE" id="PS50202">
    <property type="entry name" value="MSP"/>
    <property type="match status" value="1"/>
</dbReference>
<dbReference type="InterPro" id="IPR013783">
    <property type="entry name" value="Ig-like_fold"/>
</dbReference>
<dbReference type="Proteomes" id="UP000019384">
    <property type="component" value="Unassembled WGS sequence"/>
</dbReference>
<evidence type="ECO:0000256" key="3">
    <source>
        <dbReference type="ARBA" id="ARBA00022692"/>
    </source>
</evidence>
<dbReference type="HOGENOM" id="CLU_072622_1_0_1"/>
<dbReference type="PIRSF" id="PIRSF019693">
    <property type="entry name" value="VAMP-associated"/>
    <property type="match status" value="1"/>
</dbReference>
<dbReference type="GeneID" id="34521218"/>
<dbReference type="GO" id="GO:0005789">
    <property type="term" value="C:endoplasmic reticulum membrane"/>
    <property type="evidence" value="ECO:0007669"/>
    <property type="project" value="InterPro"/>
</dbReference>
<dbReference type="AlphaFoldDB" id="W6MNI3"/>
<feature type="region of interest" description="Disordered" evidence="6">
    <location>
        <begin position="142"/>
        <end position="175"/>
    </location>
</feature>
<dbReference type="GO" id="GO:0033149">
    <property type="term" value="F:FFAT motif binding"/>
    <property type="evidence" value="ECO:0007669"/>
    <property type="project" value="TreeGrafter"/>
</dbReference>
<dbReference type="InterPro" id="IPR008962">
    <property type="entry name" value="PapD-like_sf"/>
</dbReference>
<dbReference type="PANTHER" id="PTHR10809:SF6">
    <property type="entry name" value="AT11025P-RELATED"/>
    <property type="match status" value="1"/>
</dbReference>
<keyword evidence="3 7" id="KW-0812">Transmembrane</keyword>
<keyword evidence="5 7" id="KW-0472">Membrane</keyword>
<keyword evidence="10" id="KW-1185">Reference proteome</keyword>
<evidence type="ECO:0000313" key="10">
    <source>
        <dbReference type="Proteomes" id="UP000019384"/>
    </source>
</evidence>
<accession>W6MNI3</accession>
<dbReference type="STRING" id="1382522.W6MNI3"/>
<dbReference type="RefSeq" id="XP_022459830.1">
    <property type="nucleotide sequence ID" value="XM_022602270.1"/>
</dbReference>
<dbReference type="GO" id="GO:0090158">
    <property type="term" value="P:endoplasmic reticulum membrane organization"/>
    <property type="evidence" value="ECO:0007669"/>
    <property type="project" value="TreeGrafter"/>
</dbReference>
<dbReference type="InterPro" id="IPR000535">
    <property type="entry name" value="MSP_dom"/>
</dbReference>
<feature type="compositionally biased region" description="Low complexity" evidence="6">
    <location>
        <begin position="143"/>
        <end position="156"/>
    </location>
</feature>
<protein>
    <recommendedName>
        <fullName evidence="8">MSP domain-containing protein</fullName>
    </recommendedName>
</protein>
<evidence type="ECO:0000256" key="6">
    <source>
        <dbReference type="SAM" id="MobiDB-lite"/>
    </source>
</evidence>
<sequence length="238" mass="25385">MQVTPAILKFKGPHKETATEFITVTNDTDGLLAFKVKTTAPKFYCVRPNAAVLEKGEKMDVLIISQGLPEEPTAPFKCKDKFLIEGVPVSKVVENKEVSENWAKLVQLQGQGGVDSKKIRVAFLVGETYTAKELETRKEKAALLSSKSTGSTPKPSVVSSPIEAPKTSASQQVKNEIEASNAKVAALNEKLDSNESSPVSSGSGSPTAVKPASGSSSFVTFAALTVVLAVLLKYFGYF</sequence>
<dbReference type="InterPro" id="IPR016763">
    <property type="entry name" value="VAP"/>
</dbReference>
<dbReference type="EMBL" id="HG793128">
    <property type="protein sequence ID" value="CDK27838.1"/>
    <property type="molecule type" value="Genomic_DNA"/>
</dbReference>
<feature type="transmembrane region" description="Helical" evidence="7">
    <location>
        <begin position="218"/>
        <end position="236"/>
    </location>
</feature>
<keyword evidence="4 7" id="KW-1133">Transmembrane helix</keyword>
<evidence type="ECO:0000256" key="5">
    <source>
        <dbReference type="ARBA" id="ARBA00023136"/>
    </source>
</evidence>
<evidence type="ECO:0000256" key="1">
    <source>
        <dbReference type="ARBA" id="ARBA00004211"/>
    </source>
</evidence>
<reference evidence="9" key="1">
    <citation type="submission" date="2013-12" db="EMBL/GenBank/DDBJ databases">
        <authorList>
            <person name="Genoscope - CEA"/>
        </authorList>
    </citation>
    <scope>NUCLEOTIDE SEQUENCE</scope>
    <source>
        <strain evidence="9">CBS 1993</strain>
    </source>
</reference>
<evidence type="ECO:0000256" key="4">
    <source>
        <dbReference type="ARBA" id="ARBA00022989"/>
    </source>
</evidence>
<comment type="subcellular location">
    <subcellularLocation>
        <location evidence="1">Membrane</location>
        <topology evidence="1">Single-pass type IV membrane protein</topology>
    </subcellularLocation>
</comment>
<evidence type="ECO:0000256" key="2">
    <source>
        <dbReference type="ARBA" id="ARBA00008932"/>
    </source>
</evidence>
<organism evidence="9 10">
    <name type="scientific">Kuraishia capsulata CBS 1993</name>
    <dbReference type="NCBI Taxonomy" id="1382522"/>
    <lineage>
        <taxon>Eukaryota</taxon>
        <taxon>Fungi</taxon>
        <taxon>Dikarya</taxon>
        <taxon>Ascomycota</taxon>
        <taxon>Saccharomycotina</taxon>
        <taxon>Pichiomycetes</taxon>
        <taxon>Pichiales</taxon>
        <taxon>Pichiaceae</taxon>
        <taxon>Kuraishia</taxon>
    </lineage>
</organism>
<dbReference type="PANTHER" id="PTHR10809">
    <property type="entry name" value="VESICLE-ASSOCIATED MEMBRANE PROTEIN-ASSOCIATED PROTEIN"/>
    <property type="match status" value="1"/>
</dbReference>
<comment type="similarity">
    <text evidence="2">Belongs to the VAMP-associated protein (VAP) (TC 9.B.17) family.</text>
</comment>
<reference evidence="9" key="2">
    <citation type="submission" date="2014-02" db="EMBL/GenBank/DDBJ databases">
        <title>Complete DNA sequence of /Kuraishia capsulata/ illustrates novel genomic features among budding yeasts (/Saccharomycotina/).</title>
        <authorList>
            <person name="Morales L."/>
            <person name="Noel B."/>
            <person name="Porcel B."/>
            <person name="Marcet-Houben M."/>
            <person name="Hullo M-F."/>
            <person name="Sacerdot C."/>
            <person name="Tekaia F."/>
            <person name="Leh-Louis V."/>
            <person name="Despons L."/>
            <person name="Khanna V."/>
            <person name="Aury J-M."/>
            <person name="Barbe V."/>
            <person name="Couloux A."/>
            <person name="Labadie K."/>
            <person name="Pelletier E."/>
            <person name="Souciet J-L."/>
            <person name="Boekhout T."/>
            <person name="Gabaldon T."/>
            <person name="Wincker P."/>
            <person name="Dujon B."/>
        </authorList>
    </citation>
    <scope>NUCLEOTIDE SEQUENCE</scope>
    <source>
        <strain evidence="9">CBS 1993</strain>
    </source>
</reference>
<dbReference type="SUPFAM" id="SSF49354">
    <property type="entry name" value="PapD-like"/>
    <property type="match status" value="1"/>
</dbReference>
<gene>
    <name evidence="9" type="ORF">KUCA_T00003817001</name>
</gene>
<dbReference type="GO" id="GO:0005886">
    <property type="term" value="C:plasma membrane"/>
    <property type="evidence" value="ECO:0007669"/>
    <property type="project" value="TreeGrafter"/>
</dbReference>
<evidence type="ECO:0000313" key="9">
    <source>
        <dbReference type="EMBL" id="CDK27838.1"/>
    </source>
</evidence>
<dbReference type="Gene3D" id="2.60.40.10">
    <property type="entry name" value="Immunoglobulins"/>
    <property type="match status" value="1"/>
</dbReference>
<name>W6MNI3_9ASCO</name>
<dbReference type="Pfam" id="PF00635">
    <property type="entry name" value="Motile_Sperm"/>
    <property type="match status" value="1"/>
</dbReference>
<dbReference type="GO" id="GO:0061817">
    <property type="term" value="P:endoplasmic reticulum-plasma membrane tethering"/>
    <property type="evidence" value="ECO:0007669"/>
    <property type="project" value="TreeGrafter"/>
</dbReference>
<feature type="domain" description="MSP" evidence="8">
    <location>
        <begin position="1"/>
        <end position="124"/>
    </location>
</feature>